<evidence type="ECO:0000313" key="5">
    <source>
        <dbReference type="Proteomes" id="UP000075312"/>
    </source>
</evidence>
<keyword evidence="1" id="KW-0732">Signal</keyword>
<reference evidence="4 7" key="2">
    <citation type="submission" date="2022-06" db="EMBL/GenBank/DDBJ databases">
        <title>Acetobacer genomes from food samples.</title>
        <authorList>
            <person name="Sombolestani A."/>
        </authorList>
    </citation>
    <scope>NUCLEOTIDE SEQUENCE [LARGE SCALE GENOMIC DNA]</scope>
    <source>
        <strain evidence="4 7">R-83281</strain>
    </source>
</reference>
<feature type="chain" id="PRO_5014247892" description="Lipocalin-like domain-containing protein" evidence="1">
    <location>
        <begin position="25"/>
        <end position="135"/>
    </location>
</feature>
<proteinExistence type="predicted"/>
<dbReference type="EMBL" id="JAMYZR010000002">
    <property type="protein sequence ID" value="MCP1244913.1"/>
    <property type="molecule type" value="Genomic_DNA"/>
</dbReference>
<name>A0A149QGY7_9PROT</name>
<reference evidence="5 6" key="1">
    <citation type="submission" date="2015-06" db="EMBL/GenBank/DDBJ databases">
        <title>Improved classification and identification of acetic acid bacteria using matrix-assisted laser desorption/ionization time-of-flight mass spectrometry; Gluconobacter nephelii and Gluconobacter uchimurae are later heterotypic synonyms of Gluconobacter japonicus and Gluconobacter oxydans, respectively.</title>
        <authorList>
            <person name="Li L."/>
            <person name="Cleenwerck I."/>
            <person name="De Vuyst L."/>
            <person name="Vandamme P."/>
        </authorList>
    </citation>
    <scope>NUCLEOTIDE SEQUENCE [LARGE SCALE GENOMIC DNA]</scope>
    <source>
        <strain evidence="3 5">LMG 1608</strain>
        <strain evidence="2 6">LMG 1625</strain>
    </source>
</reference>
<evidence type="ECO:0008006" key="8">
    <source>
        <dbReference type="Google" id="ProtNLM"/>
    </source>
</evidence>
<evidence type="ECO:0000256" key="1">
    <source>
        <dbReference type="SAM" id="SignalP"/>
    </source>
</evidence>
<dbReference type="Proteomes" id="UP001523543">
    <property type="component" value="Unassembled WGS sequence"/>
</dbReference>
<sequence length="135" mass="14456">MKPLFASALIPLGLAFALPLPAQAAKPTVQAPATQAHYETSVFVGQWAIMAMDPIMVAANKATGPAERLLVTLPESLKKIVGQDHFSLSRASGTAWTGKQDDLTVTFKLVSENSAQIQITGEGTHKLDLPLYRDN</sequence>
<dbReference type="RefSeq" id="WP_062141390.1">
    <property type="nucleotide sequence ID" value="NZ_JAMYZR010000002.1"/>
</dbReference>
<dbReference type="Proteomes" id="UP000075312">
    <property type="component" value="Unassembled WGS sequence"/>
</dbReference>
<evidence type="ECO:0000313" key="7">
    <source>
        <dbReference type="Proteomes" id="UP001523543"/>
    </source>
</evidence>
<evidence type="ECO:0000313" key="2">
    <source>
        <dbReference type="EMBL" id="KXU96552.1"/>
    </source>
</evidence>
<dbReference type="EMBL" id="LHZA01000127">
    <property type="protein sequence ID" value="KXU96552.1"/>
    <property type="molecule type" value="Genomic_DNA"/>
</dbReference>
<dbReference type="PATRIC" id="fig|178900.5.peg.1500"/>
<evidence type="ECO:0000313" key="4">
    <source>
        <dbReference type="EMBL" id="MCP1244913.1"/>
    </source>
</evidence>
<dbReference type="AlphaFoldDB" id="A0A149QGY7"/>
<evidence type="ECO:0000313" key="3">
    <source>
        <dbReference type="EMBL" id="KXV72556.1"/>
    </source>
</evidence>
<evidence type="ECO:0000313" key="6">
    <source>
        <dbReference type="Proteomes" id="UP000075473"/>
    </source>
</evidence>
<accession>A0A149QGY7</accession>
<dbReference type="Proteomes" id="UP000075473">
    <property type="component" value="Unassembled WGS sequence"/>
</dbReference>
<organism evidence="2 6">
    <name type="scientific">Acetobacter cerevisiae</name>
    <dbReference type="NCBI Taxonomy" id="178900"/>
    <lineage>
        <taxon>Bacteria</taxon>
        <taxon>Pseudomonadati</taxon>
        <taxon>Pseudomonadota</taxon>
        <taxon>Alphaproteobacteria</taxon>
        <taxon>Acetobacterales</taxon>
        <taxon>Acetobacteraceae</taxon>
        <taxon>Acetobacter</taxon>
    </lineage>
</organism>
<feature type="signal peptide" evidence="1">
    <location>
        <begin position="1"/>
        <end position="24"/>
    </location>
</feature>
<protein>
    <recommendedName>
        <fullName evidence="8">Lipocalin-like domain-containing protein</fullName>
    </recommendedName>
</protein>
<comment type="caution">
    <text evidence="2">The sequence shown here is derived from an EMBL/GenBank/DDBJ whole genome shotgun (WGS) entry which is preliminary data.</text>
</comment>
<gene>
    <name evidence="2" type="ORF">AD928_04650</name>
    <name evidence="3" type="ORF">AD952_03950</name>
    <name evidence="4" type="ORF">NKW54_03030</name>
</gene>
<dbReference type="EMBL" id="LHZY01000005">
    <property type="protein sequence ID" value="KXV72556.1"/>
    <property type="molecule type" value="Genomic_DNA"/>
</dbReference>
<keyword evidence="7" id="KW-1185">Reference proteome</keyword>